<proteinExistence type="predicted"/>
<organism evidence="2 3">
    <name type="scientific">Methylorubrum thiocyanatum</name>
    <dbReference type="NCBI Taxonomy" id="47958"/>
    <lineage>
        <taxon>Bacteria</taxon>
        <taxon>Pseudomonadati</taxon>
        <taxon>Pseudomonadota</taxon>
        <taxon>Alphaproteobacteria</taxon>
        <taxon>Hyphomicrobiales</taxon>
        <taxon>Methylobacteriaceae</taxon>
        <taxon>Methylorubrum</taxon>
    </lineage>
</organism>
<sequence>MAALIYSKLPQCGTLVFEVRSLARLSTATRQHGQQRQGADVGDLVRRVHGTRCIRPTSEAMSTFTMSASRVVADDEGRGVEGPLWVRSSYIDCRGDPTGYLGLNQSGGLSARLGSAGKASTEVAAQTVLTLAVDGRHGRLRRRQAGDHVHDDRRAALPRQSGRRRHPRGPLDVGRRPGRSDRLHRPPVKAVAPSWIDFRDGQNRFELSLQCATAALSGAEVTGRQGMHTNTSP</sequence>
<feature type="compositionally biased region" description="Basic and acidic residues" evidence="1">
    <location>
        <begin position="144"/>
        <end position="155"/>
    </location>
</feature>
<protein>
    <submittedName>
        <fullName evidence="2">Uncharacterized protein</fullName>
    </submittedName>
</protein>
<evidence type="ECO:0000256" key="1">
    <source>
        <dbReference type="SAM" id="MobiDB-lite"/>
    </source>
</evidence>
<evidence type="ECO:0000313" key="3">
    <source>
        <dbReference type="Proteomes" id="UP000543554"/>
    </source>
</evidence>
<accession>A0AA40S5M9</accession>
<name>A0AA40S5M9_9HYPH</name>
<feature type="region of interest" description="Disordered" evidence="1">
    <location>
        <begin position="139"/>
        <end position="186"/>
    </location>
</feature>
<dbReference type="AlphaFoldDB" id="A0AA40S5M9"/>
<gene>
    <name evidence="2" type="ORF">HNR51_004071</name>
</gene>
<keyword evidence="3" id="KW-1185">Reference proteome</keyword>
<feature type="compositionally biased region" description="Basic and acidic residues" evidence="1">
    <location>
        <begin position="173"/>
        <end position="184"/>
    </location>
</feature>
<evidence type="ECO:0000313" key="2">
    <source>
        <dbReference type="EMBL" id="MBA8914975.1"/>
    </source>
</evidence>
<comment type="caution">
    <text evidence="2">The sequence shown here is derived from an EMBL/GenBank/DDBJ whole genome shotgun (WGS) entry which is preliminary data.</text>
</comment>
<dbReference type="Proteomes" id="UP000543554">
    <property type="component" value="Unassembled WGS sequence"/>
</dbReference>
<dbReference type="EMBL" id="JACJIB010000007">
    <property type="protein sequence ID" value="MBA8914975.1"/>
    <property type="molecule type" value="Genomic_DNA"/>
</dbReference>
<reference evidence="2 3" key="1">
    <citation type="submission" date="2020-08" db="EMBL/GenBank/DDBJ databases">
        <title>Genomic Encyclopedia of Type Strains, Phase IV (KMG-IV): sequencing the most valuable type-strain genomes for metagenomic binning, comparative biology and taxonomic classification.</title>
        <authorList>
            <person name="Goeker M."/>
        </authorList>
    </citation>
    <scope>NUCLEOTIDE SEQUENCE [LARGE SCALE GENOMIC DNA]</scope>
    <source>
        <strain evidence="2 3">DSM 11490</strain>
    </source>
</reference>